<organism evidence="1 2">
    <name type="scientific">Bathymodiolus thermophilus thioautotrophic gill symbiont</name>
    <dbReference type="NCBI Taxonomy" id="2360"/>
    <lineage>
        <taxon>Bacteria</taxon>
        <taxon>Pseudomonadati</taxon>
        <taxon>Pseudomonadota</taxon>
        <taxon>Gammaproteobacteria</taxon>
        <taxon>sulfur-oxidizing symbionts</taxon>
    </lineage>
</organism>
<evidence type="ECO:0008006" key="3">
    <source>
        <dbReference type="Google" id="ProtNLM"/>
    </source>
</evidence>
<dbReference type="AlphaFoldDB" id="A0A1J5TZ81"/>
<comment type="caution">
    <text evidence="1">The sequence shown here is derived from an EMBL/GenBank/DDBJ whole genome shotgun (WGS) entry which is preliminary data.</text>
</comment>
<dbReference type="Pfam" id="PF16068">
    <property type="entry name" value="DUF4810"/>
    <property type="match status" value="1"/>
</dbReference>
<protein>
    <recommendedName>
        <fullName evidence="3">DUF4810 domain-containing protein</fullName>
    </recommendedName>
</protein>
<proteinExistence type="predicted"/>
<dbReference type="EMBL" id="MIQH01000269">
    <property type="protein sequence ID" value="OIR25524.1"/>
    <property type="molecule type" value="Genomic_DNA"/>
</dbReference>
<name>A0A1J5TZ81_9GAMM</name>
<reference evidence="2" key="1">
    <citation type="submission" date="2016-09" db="EMBL/GenBank/DDBJ databases">
        <title>Genome Sequence of Bathymodiolus thermophilus sulfur-oxidizing gill endosymbiont.</title>
        <authorList>
            <person name="Ponnudurai R."/>
            <person name="Kleiner M."/>
            <person name="Sayavedra L."/>
            <person name="Thuermer A."/>
            <person name="Felbeck H."/>
            <person name="Schlueter R."/>
            <person name="Schweder T."/>
            <person name="Markert S."/>
        </authorList>
    </citation>
    <scope>NUCLEOTIDE SEQUENCE [LARGE SCALE GENOMIC DNA]</scope>
    <source>
        <strain evidence="2">BAT/CrabSpa'14</strain>
    </source>
</reference>
<gene>
    <name evidence="1" type="ORF">BGC33_06895</name>
</gene>
<dbReference type="PIRSF" id="PIRSF020555">
    <property type="entry name" value="UCP020555"/>
    <property type="match status" value="1"/>
</dbReference>
<evidence type="ECO:0000313" key="1">
    <source>
        <dbReference type="EMBL" id="OIR25524.1"/>
    </source>
</evidence>
<sequence>MRTSLFALLVSTLLLSSCGDKRLYYWGKYESIVRQSYTEPDEMDVSTQISELEIDLIDAKDSGKKIAPGFYAHLGMMYAKQGDIVSAEEMFLQEKALFPESSVLIDGMLNRVKKNQGKQ</sequence>
<dbReference type="InterPro" id="IPR014508">
    <property type="entry name" value="UCP020555_TPR-like"/>
</dbReference>
<dbReference type="Proteomes" id="UP000182798">
    <property type="component" value="Unassembled WGS sequence"/>
</dbReference>
<evidence type="ECO:0000313" key="2">
    <source>
        <dbReference type="Proteomes" id="UP000182798"/>
    </source>
</evidence>
<accession>A0A1J5TZ81</accession>
<dbReference type="PROSITE" id="PS51257">
    <property type="entry name" value="PROKAR_LIPOPROTEIN"/>
    <property type="match status" value="1"/>
</dbReference>